<evidence type="ECO:0000259" key="2">
    <source>
        <dbReference type="Pfam" id="PF24610"/>
    </source>
</evidence>
<feature type="domain" description="DUF7623" evidence="2">
    <location>
        <begin position="1189"/>
        <end position="1247"/>
    </location>
</feature>
<dbReference type="Pfam" id="PF24610">
    <property type="entry name" value="DUF7623"/>
    <property type="match status" value="3"/>
</dbReference>
<feature type="region of interest" description="Disordered" evidence="1">
    <location>
        <begin position="644"/>
        <end position="670"/>
    </location>
</feature>
<feature type="compositionally biased region" description="Basic residues" evidence="1">
    <location>
        <begin position="814"/>
        <end position="823"/>
    </location>
</feature>
<sequence>MGFDEAADAPAVEGQLSEEEAPPAPTDVNDAETRSMGFDEAADAPAVEGQLSEEEAPPAPTDVNDAETRSMGFDEAADAPAVEGQLSEEEAPPAPTDVNDAETRSMGFDEAADAPAVEGQLSEEEEVPPAPADVNDAETRSMGFDEAADAPAVEGQLYEEEVPPAPTDVNDAETRSMGFDEAADAPAVEGQLSEEEVPPAPTDVNDAETRSMGFDEAADAPAVEGQLSEEEVPPAPTDVNDAETRSMGFDEAADAPAVEGQLSEEEVPPAPTDVNDAETRSMGFDEAADAPAVEGQLSEEEVPPAPTDVNDAETRSMGFDEAADAPAVEGQLSEEEVPPAPTDVNDAETRSMGFDEAADAPAVEGQLSEEEVPLAPTDVNDAETRSMGFDEAADAPAVEGQLSEEEVPPAPTDIACVEMRFLFFDCFFPFGSFVSCSSEPEVYPMTCSVCVLDDLFIFGFDCDCCFGTDDILCSELCGFGSRFCRLGKKVHNRRRRRSKFNCSVTAMQDVAVDVDSGLILEHLSSDDGPGIIDCDFNSSFVDFLLDDDFFDGNLCSVTGFGTGLGLSSAQALQVSSVRDSIAVRRLEMKERRQGVLNDLVRCLGSAQLPSSVNESAPGNCIGDDLVEGNDGIVPLVDVLVGVDTPTFPSSEERTGKRSRPPGTTRRLRPRKSHVRLLVDDAATLVSHQVVEDKRMASDVDADNKGYRASLSEDQAEHNAEARIEESRAFVKVDPVSTAASSPDGVSLVKRAPPPPTHLCGSELCCGAGTEDSYGTTVSANQKKCGRGFSVGGTKESGGSIESKEDDSFQSAHARLPKKRRKSTRLTPRSVACGDVDLSQEFRDLGEPTGIATIASASCREPANPPRDPRKYELSEDQALTSSATTQLDAAIKDPYYNQLGAVYMSLLSKNDAESTLQSTCVSQLMKERMHVISHDCRKASDAECRLYGPLLDVPTSLGYVVLSRIRHRESVFLGDNSFRKMLNEYSELCKPDMCDERAAKEKLLALQRYVDHVTADITSEEACLREEMPFLTFLESAVPLRDLHLLENPTFTELFARYSGLRNGGGPAADAELKQLERAMCNLASRLAEDEAIARRRRLLEAENLHERYPYVPEEPVPGITLVEVGVLRDAAFCALSNELELLRVNPVANAGRAAAVEEALRTRVVELASARLSAAEKVCESNPFLGMRVDGVLVDELRLNENPEFQELVTRRAAVLAAPDADLEAVAGLENELCRCARAAAVEVKAINALRTDEDEAVRARNPFLEYNEVLTVPLRFLDFEDDGRVKLLKHRRLHYLVVGDNNARLLVEQRLSERVRDIARALYEGENELRNEFITRDSSAEFCNVHLSGLAIEEDEAVAKCMK</sequence>
<comment type="caution">
    <text evidence="3">The sequence shown here is derived from an EMBL/GenBank/DDBJ whole genome shotgun (WGS) entry which is preliminary data.</text>
</comment>
<dbReference type="EMBL" id="CAEQ01001621">
    <property type="protein sequence ID" value="CCD14705.1"/>
    <property type="molecule type" value="Genomic_DNA"/>
</dbReference>
<reference evidence="3 4" key="2">
    <citation type="journal article" date="2012" name="Proc. Natl. Acad. Sci. U.S.A.">
        <title>Antigenic diversity is generated by distinct evolutionary mechanisms in African trypanosome species.</title>
        <authorList>
            <person name="Jackson A.P."/>
            <person name="Berry A."/>
            <person name="Aslett M."/>
            <person name="Allison H.C."/>
            <person name="Burton P."/>
            <person name="Vavrova-Anderson J."/>
            <person name="Brown R."/>
            <person name="Browne H."/>
            <person name="Corton N."/>
            <person name="Hauser H."/>
            <person name="Gamble J."/>
            <person name="Gilderthorp R."/>
            <person name="Marcello L."/>
            <person name="McQuillan J."/>
            <person name="Otto T.D."/>
            <person name="Quail M.A."/>
            <person name="Sanders M.J."/>
            <person name="van Tonder A."/>
            <person name="Ginger M.L."/>
            <person name="Field M.C."/>
            <person name="Barry J.D."/>
            <person name="Hertz-Fowler C."/>
            <person name="Berriman M."/>
        </authorList>
    </citation>
    <scope>NUCLEOTIDE SEQUENCE [LARGE SCALE GENOMIC DNA]</scope>
    <source>
        <strain evidence="3 4">IL3000</strain>
    </source>
</reference>
<accession>F9WBS1</accession>
<feature type="region of interest" description="Disordered" evidence="1">
    <location>
        <begin position="1"/>
        <end position="347"/>
    </location>
</feature>
<dbReference type="InterPro" id="IPR056040">
    <property type="entry name" value="DUF7623"/>
</dbReference>
<evidence type="ECO:0000313" key="4">
    <source>
        <dbReference type="Proteomes" id="UP000000702"/>
    </source>
</evidence>
<reference evidence="4" key="1">
    <citation type="submission" date="2011-07" db="EMBL/GenBank/DDBJ databases">
        <title>Divergent evolution of antigenic variation in African trypanosomes.</title>
        <authorList>
            <person name="Jackson A.P."/>
            <person name="Berry A."/>
            <person name="Allison H.C."/>
            <person name="Burton P."/>
            <person name="Anderson J."/>
            <person name="Aslett M."/>
            <person name="Brown R."/>
            <person name="Corton N."/>
            <person name="Harris D."/>
            <person name="Hauser H."/>
            <person name="Gamble J."/>
            <person name="Gilderthorp R."/>
            <person name="McQuillan J."/>
            <person name="Quail M.A."/>
            <person name="Sanders M."/>
            <person name="Van Tonder A."/>
            <person name="Ginger M.L."/>
            <person name="Donelson J.E."/>
            <person name="Field M.C."/>
            <person name="Barry J.D."/>
            <person name="Berriman M."/>
            <person name="Hertz-Fowler C."/>
        </authorList>
    </citation>
    <scope>NUCLEOTIDE SEQUENCE [LARGE SCALE GENOMIC DNA]</scope>
    <source>
        <strain evidence="4">IL3000</strain>
    </source>
</reference>
<proteinExistence type="predicted"/>
<dbReference type="VEuPathDB" id="TriTrypDB:TcIL3000_0_05560"/>
<feature type="domain" description="DUF7623" evidence="2">
    <location>
        <begin position="1118"/>
        <end position="1174"/>
    </location>
</feature>
<dbReference type="Proteomes" id="UP000000702">
    <property type="component" value="Unassembled WGS sequence"/>
</dbReference>
<organism evidence="3 4">
    <name type="scientific">Trypanosoma congolense (strain IL3000)</name>
    <dbReference type="NCBI Taxonomy" id="1068625"/>
    <lineage>
        <taxon>Eukaryota</taxon>
        <taxon>Discoba</taxon>
        <taxon>Euglenozoa</taxon>
        <taxon>Kinetoplastea</taxon>
        <taxon>Metakinetoplastina</taxon>
        <taxon>Trypanosomatida</taxon>
        <taxon>Trypanosomatidae</taxon>
        <taxon>Trypanosoma</taxon>
        <taxon>Nannomonas</taxon>
    </lineage>
</organism>
<keyword evidence="4" id="KW-1185">Reference proteome</keyword>
<feature type="region of interest" description="Disordered" evidence="1">
    <location>
        <begin position="784"/>
        <end position="827"/>
    </location>
</feature>
<evidence type="ECO:0000313" key="3">
    <source>
        <dbReference type="EMBL" id="CCD14705.1"/>
    </source>
</evidence>
<feature type="domain" description="DUF7623" evidence="2">
    <location>
        <begin position="1038"/>
        <end position="1090"/>
    </location>
</feature>
<evidence type="ECO:0000256" key="1">
    <source>
        <dbReference type="SAM" id="MobiDB-lite"/>
    </source>
</evidence>
<name>F9WBS1_TRYCI</name>
<gene>
    <name evidence="3" type="ORF">TCIL3000_0_05560</name>
</gene>
<feature type="non-terminal residue" evidence="3">
    <location>
        <position position="1365"/>
    </location>
</feature>
<protein>
    <submittedName>
        <fullName evidence="3">WGS project CAEQ00000000 data, annotated contig 214</fullName>
    </submittedName>
</protein>